<reference evidence="3 4" key="1">
    <citation type="submission" date="2018-08" db="EMBL/GenBank/DDBJ databases">
        <title>Recombination of ecologically and evolutionarily significant loci maintains genetic cohesion in the Pseudomonas syringae species complex.</title>
        <authorList>
            <person name="Dillon M."/>
            <person name="Thakur S."/>
            <person name="Almeida R.N.D."/>
            <person name="Weir B.S."/>
            <person name="Guttman D.S."/>
        </authorList>
    </citation>
    <scope>NUCLEOTIDE SEQUENCE [LARGE SCALE GENOMIC DNA]</scope>
    <source>
        <strain evidence="2 3">ICMP 11935</strain>
        <strain evidence="1 4">ICMP 4388</strain>
    </source>
</reference>
<dbReference type="RefSeq" id="WP_003347578.1">
    <property type="nucleotide sequence ID" value="NZ_JBPDUT010000002.1"/>
</dbReference>
<dbReference type="Proteomes" id="UP000274315">
    <property type="component" value="Unassembled WGS sequence"/>
</dbReference>
<evidence type="ECO:0000313" key="1">
    <source>
        <dbReference type="EMBL" id="RMO60550.1"/>
    </source>
</evidence>
<comment type="caution">
    <text evidence="2">The sequence shown here is derived from an EMBL/GenBank/DDBJ whole genome shotgun (WGS) entry which is preliminary data.</text>
</comment>
<dbReference type="Proteomes" id="UP000274541">
    <property type="component" value="Unassembled WGS sequence"/>
</dbReference>
<dbReference type="EMBL" id="RBUF01000556">
    <property type="protein sequence ID" value="RMU70256.1"/>
    <property type="molecule type" value="Genomic_DNA"/>
</dbReference>
<organism evidence="2 3">
    <name type="scientific">Pseudomonas syringae pv. aptata</name>
    <dbReference type="NCBI Taxonomy" id="83167"/>
    <lineage>
        <taxon>Bacteria</taxon>
        <taxon>Pseudomonadati</taxon>
        <taxon>Pseudomonadota</taxon>
        <taxon>Gammaproteobacteria</taxon>
        <taxon>Pseudomonadales</taxon>
        <taxon>Pseudomonadaceae</taxon>
        <taxon>Pseudomonas</taxon>
        <taxon>Pseudomonas syringae</taxon>
    </lineage>
</organism>
<dbReference type="Gene3D" id="3.30.460.10">
    <property type="entry name" value="Beta Polymerase, domain 2"/>
    <property type="match status" value="1"/>
</dbReference>
<accession>A0A0N8T7Y8</accession>
<evidence type="ECO:0000313" key="2">
    <source>
        <dbReference type="EMBL" id="RMU70256.1"/>
    </source>
</evidence>
<evidence type="ECO:0000313" key="4">
    <source>
        <dbReference type="Proteomes" id="UP000274541"/>
    </source>
</evidence>
<dbReference type="GeneID" id="77281173"/>
<gene>
    <name evidence="2" type="ORF">ALP24_03070</name>
    <name evidence="1" type="ORF">ALQ37_00796</name>
</gene>
<dbReference type="EMBL" id="RBPX01000301">
    <property type="protein sequence ID" value="RMO60550.1"/>
    <property type="molecule type" value="Genomic_DNA"/>
</dbReference>
<protein>
    <submittedName>
        <fullName evidence="2">Uncharacterized protein</fullName>
    </submittedName>
</protein>
<dbReference type="InterPro" id="IPR043519">
    <property type="entry name" value="NT_sf"/>
</dbReference>
<evidence type="ECO:0000313" key="3">
    <source>
        <dbReference type="Proteomes" id="UP000274315"/>
    </source>
</evidence>
<proteinExistence type="predicted"/>
<sequence length="63" mass="7022">MDGSDLAILATMSLNMRGKISLFDIQDLEADLEALTGVAVDFDVYNNMPDDWRASIERDVVML</sequence>
<dbReference type="AlphaFoldDB" id="A0A0N8T7Y8"/>
<name>A0A0N8T7Y8_PSEAP</name>